<sequence>MVAAALTLAGCGQAPGSNEAQSTEEEAVEPIADYSGPPVQSQNNWPCFTVAEVGSQLSMGWELVVAARDAPDQKSYIDDLSDDGEDLIGDIEDDLSCSGATQLADFNLGVATLNIDVALDEDTDEQYEEIAEYGNELLDISDEEGYEWDYEFVTDVSEIGL</sequence>
<evidence type="ECO:0000313" key="2">
    <source>
        <dbReference type="Proteomes" id="UP000199700"/>
    </source>
</evidence>
<proteinExistence type="predicted"/>
<protein>
    <submittedName>
        <fullName evidence="1">Uncharacterized protein</fullName>
    </submittedName>
</protein>
<accession>A0A1H1P1K5</accession>
<gene>
    <name evidence="1" type="ORF">SAMN04489751_1110</name>
</gene>
<dbReference type="AlphaFoldDB" id="A0A1H1P1K5"/>
<dbReference type="STRING" id="629680.SAMN04489751_1110"/>
<evidence type="ECO:0000313" key="1">
    <source>
        <dbReference type="EMBL" id="SDS05107.1"/>
    </source>
</evidence>
<reference evidence="1" key="1">
    <citation type="submission" date="2016-10" db="EMBL/GenBank/DDBJ databases">
        <authorList>
            <person name="Varghese N."/>
            <person name="Submissions S."/>
        </authorList>
    </citation>
    <scope>NUCLEOTIDE SEQUENCE [LARGE SCALE GENOMIC DNA]</scope>
    <source>
        <strain evidence="1">DSM 22082</strain>
    </source>
</reference>
<organism evidence="1 2">
    <name type="scientific">Brevibacterium sandarakinum</name>
    <dbReference type="NCBI Taxonomy" id="629680"/>
    <lineage>
        <taxon>Bacteria</taxon>
        <taxon>Bacillati</taxon>
        <taxon>Actinomycetota</taxon>
        <taxon>Actinomycetes</taxon>
        <taxon>Micrococcales</taxon>
        <taxon>Brevibacteriaceae</taxon>
        <taxon>Brevibacterium</taxon>
    </lineage>
</organism>
<dbReference type="EMBL" id="LT629739">
    <property type="protein sequence ID" value="SDS05107.1"/>
    <property type="molecule type" value="Genomic_DNA"/>
</dbReference>
<keyword evidence="2" id="KW-1185">Reference proteome</keyword>
<dbReference type="Proteomes" id="UP000199700">
    <property type="component" value="Chromosome"/>
</dbReference>
<name>A0A1H1P1K5_BRESA</name>